<proteinExistence type="predicted"/>
<sequence>MVFAPEPKNQLQNRTAMDHAPVGNEQLMDPVIKMEMSHLLMNYVVAVWKLETLPMLR</sequence>
<evidence type="ECO:0000256" key="1">
    <source>
        <dbReference type="SAM" id="MobiDB-lite"/>
    </source>
</evidence>
<dbReference type="Proteomes" id="UP001595752">
    <property type="component" value="Unassembled WGS sequence"/>
</dbReference>
<feature type="region of interest" description="Disordered" evidence="1">
    <location>
        <begin position="1"/>
        <end position="22"/>
    </location>
</feature>
<comment type="caution">
    <text evidence="2">The sequence shown here is derived from an EMBL/GenBank/DDBJ whole genome shotgun (WGS) entry which is preliminary data.</text>
</comment>
<evidence type="ECO:0000313" key="3">
    <source>
        <dbReference type="Proteomes" id="UP001595752"/>
    </source>
</evidence>
<accession>A0ABV8AYK2</accession>
<gene>
    <name evidence="2" type="ORF">ACFOU2_00150</name>
</gene>
<evidence type="ECO:0000313" key="2">
    <source>
        <dbReference type="EMBL" id="MFC3882021.1"/>
    </source>
</evidence>
<organism evidence="2 3">
    <name type="scientific">Bacillus songklensis</name>
    <dbReference type="NCBI Taxonomy" id="1069116"/>
    <lineage>
        <taxon>Bacteria</taxon>
        <taxon>Bacillati</taxon>
        <taxon>Bacillota</taxon>
        <taxon>Bacilli</taxon>
        <taxon>Bacillales</taxon>
        <taxon>Bacillaceae</taxon>
        <taxon>Bacillus</taxon>
    </lineage>
</organism>
<dbReference type="EMBL" id="JBHRZT010000001">
    <property type="protein sequence ID" value="MFC3882021.1"/>
    <property type="molecule type" value="Genomic_DNA"/>
</dbReference>
<protein>
    <submittedName>
        <fullName evidence="2">Uncharacterized protein</fullName>
    </submittedName>
</protein>
<name>A0ABV8AYK2_9BACI</name>
<keyword evidence="3" id="KW-1185">Reference proteome</keyword>
<reference evidence="3" key="1">
    <citation type="journal article" date="2019" name="Int. J. Syst. Evol. Microbiol.">
        <title>The Global Catalogue of Microorganisms (GCM) 10K type strain sequencing project: providing services to taxonomists for standard genome sequencing and annotation.</title>
        <authorList>
            <consortium name="The Broad Institute Genomics Platform"/>
            <consortium name="The Broad Institute Genome Sequencing Center for Infectious Disease"/>
            <person name="Wu L."/>
            <person name="Ma J."/>
        </authorList>
    </citation>
    <scope>NUCLEOTIDE SEQUENCE [LARGE SCALE GENOMIC DNA]</scope>
    <source>
        <strain evidence="3">CCUG 61889</strain>
    </source>
</reference>